<feature type="compositionally biased region" description="Basic and acidic residues" evidence="3">
    <location>
        <begin position="30"/>
        <end position="39"/>
    </location>
</feature>
<feature type="compositionally biased region" description="Basic and acidic residues" evidence="3">
    <location>
        <begin position="118"/>
        <end position="131"/>
    </location>
</feature>
<dbReference type="PROSITE" id="PS50196">
    <property type="entry name" value="RANBD1"/>
    <property type="match status" value="1"/>
</dbReference>
<dbReference type="SUPFAM" id="SSF50729">
    <property type="entry name" value="PH domain-like"/>
    <property type="match status" value="1"/>
</dbReference>
<accession>A0AAD5RJK9</accession>
<dbReference type="AlphaFoldDB" id="A0AAD5RJK9"/>
<evidence type="ECO:0000256" key="2">
    <source>
        <dbReference type="ARBA" id="ARBA00023242"/>
    </source>
</evidence>
<comment type="subcellular location">
    <subcellularLocation>
        <location evidence="1">Nucleus</location>
    </subcellularLocation>
</comment>
<feature type="compositionally biased region" description="Basic and acidic residues" evidence="3">
    <location>
        <begin position="88"/>
        <end position="100"/>
    </location>
</feature>
<feature type="region of interest" description="Disordered" evidence="3">
    <location>
        <begin position="247"/>
        <end position="364"/>
    </location>
</feature>
<evidence type="ECO:0000256" key="3">
    <source>
        <dbReference type="SAM" id="MobiDB-lite"/>
    </source>
</evidence>
<dbReference type="InterPro" id="IPR011993">
    <property type="entry name" value="PH-like_dom_sf"/>
</dbReference>
<feature type="compositionally biased region" description="Low complexity" evidence="3">
    <location>
        <begin position="268"/>
        <end position="283"/>
    </location>
</feature>
<evidence type="ECO:0000256" key="1">
    <source>
        <dbReference type="ARBA" id="ARBA00004123"/>
    </source>
</evidence>
<feature type="compositionally biased region" description="Polar residues" evidence="3">
    <location>
        <begin position="252"/>
        <end position="261"/>
    </location>
</feature>
<feature type="compositionally biased region" description="Acidic residues" evidence="3">
    <location>
        <begin position="315"/>
        <end position="334"/>
    </location>
</feature>
<feature type="region of interest" description="Disordered" evidence="3">
    <location>
        <begin position="1"/>
        <end position="180"/>
    </location>
</feature>
<dbReference type="SMART" id="SM00160">
    <property type="entry name" value="RanBD"/>
    <property type="match status" value="1"/>
</dbReference>
<dbReference type="PANTHER" id="PTHR23138">
    <property type="entry name" value="RAN BINDING PROTEIN"/>
    <property type="match status" value="1"/>
</dbReference>
<proteinExistence type="predicted"/>
<reference evidence="5" key="1">
    <citation type="submission" date="2022-07" db="EMBL/GenBank/DDBJ databases">
        <title>Draft genome sequence of Zalerion maritima ATCC 34329, a (micro)plastics degrading marine fungus.</title>
        <authorList>
            <person name="Paco A."/>
            <person name="Goncalves M.F.M."/>
            <person name="Rocha-Santos T.A.P."/>
            <person name="Alves A."/>
        </authorList>
    </citation>
    <scope>NUCLEOTIDE SEQUENCE</scope>
    <source>
        <strain evidence="5">ATCC 34329</strain>
    </source>
</reference>
<dbReference type="Gene3D" id="2.30.29.30">
    <property type="entry name" value="Pleckstrin-homology domain (PH domain)/Phosphotyrosine-binding domain (PTB)"/>
    <property type="match status" value="1"/>
</dbReference>
<dbReference type="Pfam" id="PF00638">
    <property type="entry name" value="Ran_BP1"/>
    <property type="match status" value="1"/>
</dbReference>
<feature type="compositionally biased region" description="Basic and acidic residues" evidence="3">
    <location>
        <begin position="1"/>
        <end position="23"/>
    </location>
</feature>
<keyword evidence="6" id="KW-1185">Reference proteome</keyword>
<dbReference type="InterPro" id="IPR045255">
    <property type="entry name" value="RanBP1-like"/>
</dbReference>
<dbReference type="EMBL" id="JAKWBI020000351">
    <property type="protein sequence ID" value="KAJ2896154.1"/>
    <property type="molecule type" value="Genomic_DNA"/>
</dbReference>
<feature type="compositionally biased region" description="Basic and acidic residues" evidence="3">
    <location>
        <begin position="139"/>
        <end position="154"/>
    </location>
</feature>
<dbReference type="InterPro" id="IPR000156">
    <property type="entry name" value="Ran_bind_dom"/>
</dbReference>
<sequence length="511" mass="54042">MADDYDPHNTSEISDQHDVPQEKEDAETAATRKELKHTAISEQPVQDLAERDDSSSNNDKTPPRSKNPDDAQNDFLREQVGSPKKKRAHDEVEVDPKDDVADISLDAAASPPPGSRTARSEPEKKRPRDEGSISVPAEGNKKNDTEKSEPKDANKPISTEPLAPPKNSETTSGSDGKAVASEDAFKKSGFSALSAAPSPFVVPGSKVSVFSGNASSVSPFGAPACGKSVFGSGAPLANPAFSAASAVPTLPTLGNSSTQTPFGLPANGSTGSSFGSSSGFSRFGPGGAKLVSFATPGQSSLNQETKPSRNFGAPESEDDDGPDDESSDKEDEKDDATSNKEKEGSQPPADDKKKPKLQKVQVDDGEAGEATLLSVRAKIYALDKSANVWKERGTGYLKINAPEACVETDDRGTPIPGSFDASSLDGDDAEDTLGVMGPRLIMRQDHTHRVILNAAVVPALKFTQTDSLKAAKLMFQAFEDNGMKTLSLKMSNANAKEFLKEYDSVIRELTA</sequence>
<comment type="caution">
    <text evidence="5">The sequence shown here is derived from an EMBL/GenBank/DDBJ whole genome shotgun (WGS) entry which is preliminary data.</text>
</comment>
<protein>
    <submittedName>
        <fullName evidence="5">PH domain-containing protein</fullName>
    </submittedName>
</protein>
<feature type="domain" description="RanBD1" evidence="4">
    <location>
        <begin position="355"/>
        <end position="462"/>
    </location>
</feature>
<keyword evidence="2" id="KW-0539">Nucleus</keyword>
<name>A0AAD5RJK9_9PEZI</name>
<evidence type="ECO:0000313" key="6">
    <source>
        <dbReference type="Proteomes" id="UP001201980"/>
    </source>
</evidence>
<dbReference type="PANTHER" id="PTHR23138:SF142">
    <property type="entry name" value="RAN-BINDING PROTEIN 3B-RELATED"/>
    <property type="match status" value="1"/>
</dbReference>
<gene>
    <name evidence="5" type="ORF">MKZ38_005847</name>
</gene>
<evidence type="ECO:0000259" key="4">
    <source>
        <dbReference type="PROSITE" id="PS50196"/>
    </source>
</evidence>
<feature type="compositionally biased region" description="Polar residues" evidence="3">
    <location>
        <begin position="295"/>
        <end position="305"/>
    </location>
</feature>
<feature type="compositionally biased region" description="Basic and acidic residues" evidence="3">
    <location>
        <begin position="335"/>
        <end position="353"/>
    </location>
</feature>
<evidence type="ECO:0000313" key="5">
    <source>
        <dbReference type="EMBL" id="KAJ2896154.1"/>
    </source>
</evidence>
<dbReference type="Proteomes" id="UP001201980">
    <property type="component" value="Unassembled WGS sequence"/>
</dbReference>
<dbReference type="GO" id="GO:0005634">
    <property type="term" value="C:nucleus"/>
    <property type="evidence" value="ECO:0007669"/>
    <property type="project" value="UniProtKB-SubCell"/>
</dbReference>
<organism evidence="5 6">
    <name type="scientific">Zalerion maritima</name>
    <dbReference type="NCBI Taxonomy" id="339359"/>
    <lineage>
        <taxon>Eukaryota</taxon>
        <taxon>Fungi</taxon>
        <taxon>Dikarya</taxon>
        <taxon>Ascomycota</taxon>
        <taxon>Pezizomycotina</taxon>
        <taxon>Sordariomycetes</taxon>
        <taxon>Lulworthiomycetidae</taxon>
        <taxon>Lulworthiales</taxon>
        <taxon>Lulworthiaceae</taxon>
        <taxon>Zalerion</taxon>
    </lineage>
</organism>